<keyword evidence="2" id="KW-0732">Signal</keyword>
<comment type="caution">
    <text evidence="3">The sequence shown here is derived from an EMBL/GenBank/DDBJ whole genome shotgun (WGS) entry which is preliminary data.</text>
</comment>
<evidence type="ECO:0000256" key="1">
    <source>
        <dbReference type="PROSITE-ProRule" id="PRU00339"/>
    </source>
</evidence>
<feature type="signal peptide" evidence="2">
    <location>
        <begin position="1"/>
        <end position="24"/>
    </location>
</feature>
<accession>A0AAD9K0W6</accession>
<keyword evidence="1" id="KW-0802">TPR repeat</keyword>
<dbReference type="Gene3D" id="1.25.40.10">
    <property type="entry name" value="Tetratricopeptide repeat domain"/>
    <property type="match status" value="2"/>
</dbReference>
<feature type="repeat" description="TPR" evidence="1">
    <location>
        <begin position="337"/>
        <end position="370"/>
    </location>
</feature>
<evidence type="ECO:0000256" key="2">
    <source>
        <dbReference type="SAM" id="SignalP"/>
    </source>
</evidence>
<protein>
    <submittedName>
        <fullName evidence="3">Uncharacterized protein</fullName>
    </submittedName>
</protein>
<gene>
    <name evidence="3" type="ORF">NP493_1506g00003</name>
</gene>
<organism evidence="3 4">
    <name type="scientific">Ridgeia piscesae</name>
    <name type="common">Tubeworm</name>
    <dbReference type="NCBI Taxonomy" id="27915"/>
    <lineage>
        <taxon>Eukaryota</taxon>
        <taxon>Metazoa</taxon>
        <taxon>Spiralia</taxon>
        <taxon>Lophotrochozoa</taxon>
        <taxon>Annelida</taxon>
        <taxon>Polychaeta</taxon>
        <taxon>Sedentaria</taxon>
        <taxon>Canalipalpata</taxon>
        <taxon>Sabellida</taxon>
        <taxon>Siboglinidae</taxon>
        <taxon>Ridgeia</taxon>
    </lineage>
</organism>
<dbReference type="Pfam" id="PF13414">
    <property type="entry name" value="TPR_11"/>
    <property type="match status" value="1"/>
</dbReference>
<evidence type="ECO:0000313" key="3">
    <source>
        <dbReference type="EMBL" id="KAK2162677.1"/>
    </source>
</evidence>
<dbReference type="PROSITE" id="PS50005">
    <property type="entry name" value="TPR"/>
    <property type="match status" value="3"/>
</dbReference>
<name>A0AAD9K0W6_RIDPI</name>
<keyword evidence="4" id="KW-1185">Reference proteome</keyword>
<feature type="repeat" description="TPR" evidence="1">
    <location>
        <begin position="371"/>
        <end position="404"/>
    </location>
</feature>
<dbReference type="SUPFAM" id="SSF48452">
    <property type="entry name" value="TPR-like"/>
    <property type="match status" value="2"/>
</dbReference>
<dbReference type="PANTHER" id="PTHR44523">
    <property type="entry name" value="TETRATRICOPEPTIDE REPEAT PROTEIN 13"/>
    <property type="match status" value="1"/>
</dbReference>
<dbReference type="PANTHER" id="PTHR44523:SF1">
    <property type="entry name" value="TETRATRICOPEPTIDE REPEAT PROTEIN 13"/>
    <property type="match status" value="1"/>
</dbReference>
<dbReference type="InterPro" id="IPR019734">
    <property type="entry name" value="TPR_rpt"/>
</dbReference>
<dbReference type="AlphaFoldDB" id="A0AAD9K0W6"/>
<dbReference type="SMART" id="SM00028">
    <property type="entry name" value="TPR"/>
    <property type="match status" value="5"/>
</dbReference>
<feature type="repeat" description="TPR" evidence="1">
    <location>
        <begin position="234"/>
        <end position="267"/>
    </location>
</feature>
<sequence length="997" mass="112533">MAATGCENFVVVYVLLLIHVFVRAEQPCELAKIHVQGEDGNLQVLTMKQLRPTQCGTCRRGDEALSCGASVDAAASRYSARAVPRTLDLAPRVTLVFDEILIGCDRLTDDVSAELCAQSKLFKKQAGSKTGKQQKDLFQQYSKAIVKNNLLPFETHHKDTDLGVAYGVVLMSMGYADESVEHFTKVIKAPGGYGNNMLLYYVRGIAYARKGLPENGLLAIADFSKAIDMDPSRSDTYTKRAEIYLALGHYTESLVDINKAIEIQPAARLYFLRGTIEFAFDNLAAAEQDFRRTLTDGEEEFRLDASYYLGLTLYYRGKVRNSIGTFKEAIQLKKDYIEAHTGLGQAYRELGDYKEALKNFNVSLCLDDSHQLTVRLRGSMHYHAGETLEALDDFNKCLSIDPNNKICRYMQGLSLLTLGRFYEGIKTQTKGGYQEQPGLQPQISDVAPSMFMNYRPEVQALVCRARQLGGLTQVTVDGFLANSRLNLAMGLAVIHIAQVMETVWHEGRKMKNGDQFNWRDMFDIAVQYRRLVDLEQAVFWLDSMPDENVKDGYTNDIHFIKGDTMNVRLIQYFELVFKLVKTMVDHYSGEGVFNYQEFKEDLEKVRSCEDLLNVAKTSQLNRQGFMVSTQVPSMKDKTVRHEGVILSLTGDLNGKLLFAINLATTKTRTTSYHAELDFMFNKLYQEIRKTGVNKTGDIDNVLNTILSLVYYFKDIDNVLNTILSLVYYFKVLPVSGHRQRPSTRSCPWCTTSKCCLFQDIDNVLNTILSLGYYFKDIDNVLNTILSLVYYFKDIDNVLNTILSLVYYFKVLPVSGHRQRPQHDPVPGVLLHKCCLFQDIDNVLNTILSLVYYFKALPDIDNVLNTILSLVYYFQDIDNVLNTILSLVYYFYNLMPLTRGSSVAAYSVAMGLILSLGWEVQGKIPTGKLLDIEAMLSGAPDAFIMVLKQWINVKSSSTPPGVTSHCQAMIKVKDAFPTVRSVLELLSLNSQSIRCTLN</sequence>
<feature type="chain" id="PRO_5042156082" evidence="2">
    <location>
        <begin position="25"/>
        <end position="997"/>
    </location>
</feature>
<evidence type="ECO:0000313" key="4">
    <source>
        <dbReference type="Proteomes" id="UP001209878"/>
    </source>
</evidence>
<proteinExistence type="predicted"/>
<reference evidence="3" key="1">
    <citation type="journal article" date="2023" name="Mol. Biol. Evol.">
        <title>Third-Generation Sequencing Reveals the Adaptive Role of the Epigenome in Three Deep-Sea Polychaetes.</title>
        <authorList>
            <person name="Perez M."/>
            <person name="Aroh O."/>
            <person name="Sun Y."/>
            <person name="Lan Y."/>
            <person name="Juniper S.K."/>
            <person name="Young C.R."/>
            <person name="Angers B."/>
            <person name="Qian P.Y."/>
        </authorList>
    </citation>
    <scope>NUCLEOTIDE SEQUENCE</scope>
    <source>
        <strain evidence="3">R07B-5</strain>
    </source>
</reference>
<dbReference type="EMBL" id="JAODUO010001506">
    <property type="protein sequence ID" value="KAK2162677.1"/>
    <property type="molecule type" value="Genomic_DNA"/>
</dbReference>
<dbReference type="InterPro" id="IPR011990">
    <property type="entry name" value="TPR-like_helical_dom_sf"/>
</dbReference>
<dbReference type="Pfam" id="PF13181">
    <property type="entry name" value="TPR_8"/>
    <property type="match status" value="1"/>
</dbReference>
<dbReference type="Proteomes" id="UP001209878">
    <property type="component" value="Unassembled WGS sequence"/>
</dbReference>